<name>A0A517SPM3_9BACT</name>
<dbReference type="RefSeq" id="WP_145268975.1">
    <property type="nucleotide sequence ID" value="NZ_CP036272.1"/>
</dbReference>
<dbReference type="OrthoDB" id="263003at2"/>
<evidence type="ECO:0000313" key="3">
    <source>
        <dbReference type="Proteomes" id="UP000315003"/>
    </source>
</evidence>
<gene>
    <name evidence="2" type="ORF">SV7mr_05620</name>
</gene>
<keyword evidence="3" id="KW-1185">Reference proteome</keyword>
<proteinExistence type="predicted"/>
<evidence type="ECO:0000256" key="1">
    <source>
        <dbReference type="SAM" id="Phobius"/>
    </source>
</evidence>
<dbReference type="EMBL" id="CP036272">
    <property type="protein sequence ID" value="QDT58073.1"/>
    <property type="molecule type" value="Genomic_DNA"/>
</dbReference>
<feature type="transmembrane region" description="Helical" evidence="1">
    <location>
        <begin position="14"/>
        <end position="33"/>
    </location>
</feature>
<keyword evidence="1" id="KW-0812">Transmembrane</keyword>
<keyword evidence="1" id="KW-0472">Membrane</keyword>
<dbReference type="Proteomes" id="UP000315003">
    <property type="component" value="Chromosome"/>
</dbReference>
<dbReference type="AlphaFoldDB" id="A0A517SPM3"/>
<organism evidence="2 3">
    <name type="scientific">Stieleria bergensis</name>
    <dbReference type="NCBI Taxonomy" id="2528025"/>
    <lineage>
        <taxon>Bacteria</taxon>
        <taxon>Pseudomonadati</taxon>
        <taxon>Planctomycetota</taxon>
        <taxon>Planctomycetia</taxon>
        <taxon>Pirellulales</taxon>
        <taxon>Pirellulaceae</taxon>
        <taxon>Stieleria</taxon>
    </lineage>
</organism>
<evidence type="ECO:0000313" key="2">
    <source>
        <dbReference type="EMBL" id="QDT58073.1"/>
    </source>
</evidence>
<keyword evidence="1" id="KW-1133">Transmembrane helix</keyword>
<protein>
    <submittedName>
        <fullName evidence="2">Uncharacterized protein</fullName>
    </submittedName>
</protein>
<reference evidence="2 3" key="1">
    <citation type="submission" date="2019-02" db="EMBL/GenBank/DDBJ databases">
        <title>Deep-cultivation of Planctomycetes and their phenomic and genomic characterization uncovers novel biology.</title>
        <authorList>
            <person name="Wiegand S."/>
            <person name="Jogler M."/>
            <person name="Boedeker C."/>
            <person name="Pinto D."/>
            <person name="Vollmers J."/>
            <person name="Rivas-Marin E."/>
            <person name="Kohn T."/>
            <person name="Peeters S.H."/>
            <person name="Heuer A."/>
            <person name="Rast P."/>
            <person name="Oberbeckmann S."/>
            <person name="Bunk B."/>
            <person name="Jeske O."/>
            <person name="Meyerdierks A."/>
            <person name="Storesund J.E."/>
            <person name="Kallscheuer N."/>
            <person name="Luecker S."/>
            <person name="Lage O.M."/>
            <person name="Pohl T."/>
            <person name="Merkel B.J."/>
            <person name="Hornburger P."/>
            <person name="Mueller R.-W."/>
            <person name="Bruemmer F."/>
            <person name="Labrenz M."/>
            <person name="Spormann A.M."/>
            <person name="Op den Camp H."/>
            <person name="Overmann J."/>
            <person name="Amann R."/>
            <person name="Jetten M.S.M."/>
            <person name="Mascher T."/>
            <person name="Medema M.H."/>
            <person name="Devos D.P."/>
            <person name="Kaster A.-K."/>
            <person name="Ovreas L."/>
            <person name="Rohde M."/>
            <person name="Galperin M.Y."/>
            <person name="Jogler C."/>
        </authorList>
    </citation>
    <scope>NUCLEOTIDE SEQUENCE [LARGE SCALE GENOMIC DNA]</scope>
    <source>
        <strain evidence="2 3">SV_7m_r</strain>
    </source>
</reference>
<sequence>MNRQQRTAFTLREVMFALSIGSSVMMTSMAMIHRSMNEASSARRQQNDDRQFFAFSRQIRDDIHLASKASLEQNSGDQYQLTLQFRDATEAVYHCSDDLILRNSMQGERRISQQQYRWQQPKQVTVELSTDPQMVSLTLFRVPTTIHGQATPTSKTPPVWRQLQITAGLRLKHVAGDIQR</sequence>
<accession>A0A517SPM3</accession>